<name>A0A1V0SDU5_9VIRU</name>
<accession>A0A1V0SDU5</accession>
<protein>
    <submittedName>
        <fullName evidence="1">Uncharacterized protein</fullName>
    </submittedName>
</protein>
<dbReference type="EMBL" id="KY684089">
    <property type="protein sequence ID" value="ARF09886.1"/>
    <property type="molecule type" value="Genomic_DNA"/>
</dbReference>
<sequence>MENYNIRSKSINENIFMIFSQTCHTASDPLAAAHTRHWCRVLKFGPGQCGMFTGQLLLLLTLTIGWGTWTTSFCGSGGTSILFTKIYYSV</sequence>
<evidence type="ECO:0000313" key="1">
    <source>
        <dbReference type="EMBL" id="ARF09886.1"/>
    </source>
</evidence>
<gene>
    <name evidence="1" type="ORF">Indivirus_5_9</name>
</gene>
<proteinExistence type="predicted"/>
<organism evidence="1">
    <name type="scientific">Indivirus ILV1</name>
    <dbReference type="NCBI Taxonomy" id="1977633"/>
    <lineage>
        <taxon>Viruses</taxon>
        <taxon>Varidnaviria</taxon>
        <taxon>Bamfordvirae</taxon>
        <taxon>Nucleocytoviricota</taxon>
        <taxon>Megaviricetes</taxon>
        <taxon>Imitervirales</taxon>
        <taxon>Mimiviridae</taxon>
        <taxon>Klosneuvirinae</taxon>
        <taxon>Indivirus</taxon>
    </lineage>
</organism>
<reference evidence="1" key="1">
    <citation type="journal article" date="2017" name="Science">
        <title>Giant viruses with an expanded complement of translation system components.</title>
        <authorList>
            <person name="Schulz F."/>
            <person name="Yutin N."/>
            <person name="Ivanova N.N."/>
            <person name="Ortega D.R."/>
            <person name="Lee T.K."/>
            <person name="Vierheilig J."/>
            <person name="Daims H."/>
            <person name="Horn M."/>
            <person name="Wagner M."/>
            <person name="Jensen G.J."/>
            <person name="Kyrpides N.C."/>
            <person name="Koonin E.V."/>
            <person name="Woyke T."/>
        </authorList>
    </citation>
    <scope>NUCLEOTIDE SEQUENCE</scope>
    <source>
        <strain evidence="1">ILV1</strain>
    </source>
</reference>